<keyword evidence="12" id="KW-1185">Reference proteome</keyword>
<accession>C1FDR0</accession>
<dbReference type="InParanoid" id="C1FDR0"/>
<dbReference type="NCBIfam" id="NF011080">
    <property type="entry name" value="PRK14508.1-3"/>
    <property type="match status" value="1"/>
</dbReference>
<dbReference type="EC" id="2.4.1.25" evidence="3 9"/>
<gene>
    <name evidence="11" type="primary">DPE1</name>
    <name evidence="11" type="ORF">MICPUN_89545</name>
</gene>
<evidence type="ECO:0000256" key="10">
    <source>
        <dbReference type="SAM" id="MobiDB-lite"/>
    </source>
</evidence>
<dbReference type="GeneID" id="8250490"/>
<evidence type="ECO:0000256" key="4">
    <source>
        <dbReference type="ARBA" id="ARBA00022676"/>
    </source>
</evidence>
<evidence type="ECO:0000256" key="1">
    <source>
        <dbReference type="ARBA" id="ARBA00000439"/>
    </source>
</evidence>
<sequence>MAWSLLSNAPSLSTHPSSRRFCLKWNDSPRSFRKIRSLRAKASMLEIGEPVHDGYTEMLPPRRAQRRAGVIMHPTSLPGHYGIGDLGKEAFAFIDWLADAKMQVWQILPLVPPGRPIPGFREDYWSPYSGRDAHCGNTLIISLDELVADGLLTEQELPQPYNLSGNVDFSRVAEINEPLIARAAKRLLERSDDDSLKSSLATWRSRPEIKSWIEEAALFDAICNDPNLVGKDWWDWPEDLRRRDPAKLEQKRASAAAHIEEFCATQFLFDKQWLKLKTYANSQGISIIGDMPIYVGGHSADVWANQSLFLLGDDFKPTSVAGVPPDAFSEDGQLWGNPLYDWRSHSQENYRWWAGRIGRALQLHDEVRIDHFRAFAAYWSVPASAKTAKNGSWIVGPGKSFFDGVEKVVGDAPIVAEDLGVITKDVVDLREAIEAPGMVVLQFAWGGDKQSPHLPHNFCENSFCYPGTHDNQTTEGWYENLDEATKVKLANYAGISDAEGAAWGLIRLGMSSVSKACVFTMQDVLGLGDEARMNTPGVADGNWAWRIGPPGIFATCSPQAKKLASLATCFDRVSPEHMINKKNIEVESPKANDDVTPDGDGSDANRPCRQKFFGVF</sequence>
<dbReference type="eggNOG" id="ENOG502QU40">
    <property type="taxonomic scope" value="Eukaryota"/>
</dbReference>
<dbReference type="GO" id="GO:0016787">
    <property type="term" value="F:hydrolase activity"/>
    <property type="evidence" value="ECO:0007669"/>
    <property type="project" value="UniProtKB-KW"/>
</dbReference>
<evidence type="ECO:0000256" key="5">
    <source>
        <dbReference type="ARBA" id="ARBA00022679"/>
    </source>
</evidence>
<evidence type="ECO:0000256" key="2">
    <source>
        <dbReference type="ARBA" id="ARBA00005684"/>
    </source>
</evidence>
<dbReference type="Proteomes" id="UP000002009">
    <property type="component" value="Chromosome 1"/>
</dbReference>
<dbReference type="CAZy" id="GH77">
    <property type="family name" value="Glycoside Hydrolase Family 77"/>
</dbReference>
<dbReference type="PANTHER" id="PTHR32438">
    <property type="entry name" value="4-ALPHA-GLUCANOTRANSFERASE DPE1, CHLOROPLASTIC/AMYLOPLASTIC"/>
    <property type="match status" value="1"/>
</dbReference>
<protein>
    <recommendedName>
        <fullName evidence="3 9">4-alpha-glucanotransferase</fullName>
        <ecNumber evidence="3 9">2.4.1.25</ecNumber>
    </recommendedName>
    <alternativeName>
        <fullName evidence="7 9">Amylomaltase</fullName>
    </alternativeName>
    <alternativeName>
        <fullName evidence="8 9">Disproportionating enzyme</fullName>
    </alternativeName>
</protein>
<organism evidence="11 12">
    <name type="scientific">Micromonas commoda (strain RCC299 / NOUM17 / CCMP2709)</name>
    <name type="common">Picoplanktonic green alga</name>
    <dbReference type="NCBI Taxonomy" id="296587"/>
    <lineage>
        <taxon>Eukaryota</taxon>
        <taxon>Viridiplantae</taxon>
        <taxon>Chlorophyta</taxon>
        <taxon>Mamiellophyceae</taxon>
        <taxon>Mamiellales</taxon>
        <taxon>Mamiellaceae</taxon>
        <taxon>Micromonas</taxon>
    </lineage>
</organism>
<dbReference type="GO" id="GO:0005975">
    <property type="term" value="P:carbohydrate metabolic process"/>
    <property type="evidence" value="ECO:0007669"/>
    <property type="project" value="InterPro"/>
</dbReference>
<keyword evidence="6 9" id="KW-0119">Carbohydrate metabolism</keyword>
<dbReference type="FunCoup" id="C1FDR0">
    <property type="interactions" value="233"/>
</dbReference>
<comment type="similarity">
    <text evidence="2 9">Belongs to the disproportionating enzyme family.</text>
</comment>
<evidence type="ECO:0000256" key="3">
    <source>
        <dbReference type="ARBA" id="ARBA00012560"/>
    </source>
</evidence>
<name>C1FDR0_MICCC</name>
<keyword evidence="4 9" id="KW-0328">Glycosyltransferase</keyword>
<evidence type="ECO:0000256" key="9">
    <source>
        <dbReference type="RuleBase" id="RU361207"/>
    </source>
</evidence>
<reference evidence="11 12" key="1">
    <citation type="journal article" date="2009" name="Science">
        <title>Green evolution and dynamic adaptations revealed by genomes of the marine picoeukaryotes Micromonas.</title>
        <authorList>
            <person name="Worden A.Z."/>
            <person name="Lee J.H."/>
            <person name="Mock T."/>
            <person name="Rouze P."/>
            <person name="Simmons M.P."/>
            <person name="Aerts A.L."/>
            <person name="Allen A.E."/>
            <person name="Cuvelier M.L."/>
            <person name="Derelle E."/>
            <person name="Everett M.V."/>
            <person name="Foulon E."/>
            <person name="Grimwood J."/>
            <person name="Gundlach H."/>
            <person name="Henrissat B."/>
            <person name="Napoli C."/>
            <person name="McDonald S.M."/>
            <person name="Parker M.S."/>
            <person name="Rombauts S."/>
            <person name="Salamov A."/>
            <person name="Von Dassow P."/>
            <person name="Badger J.H."/>
            <person name="Coutinho P.M."/>
            <person name="Demir E."/>
            <person name="Dubchak I."/>
            <person name="Gentemann C."/>
            <person name="Eikrem W."/>
            <person name="Gready J.E."/>
            <person name="John U."/>
            <person name="Lanier W."/>
            <person name="Lindquist E.A."/>
            <person name="Lucas S."/>
            <person name="Mayer K.F."/>
            <person name="Moreau H."/>
            <person name="Not F."/>
            <person name="Otillar R."/>
            <person name="Panaud O."/>
            <person name="Pangilinan J."/>
            <person name="Paulsen I."/>
            <person name="Piegu B."/>
            <person name="Poliakov A."/>
            <person name="Robbens S."/>
            <person name="Schmutz J."/>
            <person name="Toulza E."/>
            <person name="Wyss T."/>
            <person name="Zelensky A."/>
            <person name="Zhou K."/>
            <person name="Armbrust E.V."/>
            <person name="Bhattacharya D."/>
            <person name="Goodenough U.W."/>
            <person name="Van de Peer Y."/>
            <person name="Grigoriev I.V."/>
        </authorList>
    </citation>
    <scope>NUCLEOTIDE SEQUENCE [LARGE SCALE GENOMIC DNA]</scope>
    <source>
        <strain evidence="12">RCC299 / NOUM17</strain>
    </source>
</reference>
<dbReference type="Gene3D" id="3.20.20.80">
    <property type="entry name" value="Glycosidases"/>
    <property type="match status" value="1"/>
</dbReference>
<dbReference type="OrthoDB" id="6123450at2759"/>
<dbReference type="GO" id="GO:0004134">
    <property type="term" value="F:4-alpha-glucanotransferase activity"/>
    <property type="evidence" value="ECO:0007669"/>
    <property type="project" value="UniProtKB-EC"/>
</dbReference>
<evidence type="ECO:0000313" key="12">
    <source>
        <dbReference type="Proteomes" id="UP000002009"/>
    </source>
</evidence>
<dbReference type="RefSeq" id="XP_002507570.1">
    <property type="nucleotide sequence ID" value="XM_002507524.1"/>
</dbReference>
<dbReference type="KEGG" id="mis:MICPUN_89545"/>
<evidence type="ECO:0000256" key="8">
    <source>
        <dbReference type="ARBA" id="ARBA00031501"/>
    </source>
</evidence>
<proteinExistence type="inferred from homology"/>
<dbReference type="Pfam" id="PF02446">
    <property type="entry name" value="Glyco_hydro_77"/>
    <property type="match status" value="1"/>
</dbReference>
<dbReference type="PANTHER" id="PTHR32438:SF5">
    <property type="entry name" value="4-ALPHA-GLUCANOTRANSFERASE DPE1, CHLOROPLASTIC_AMYLOPLASTIC"/>
    <property type="match status" value="1"/>
</dbReference>
<dbReference type="SUPFAM" id="SSF51445">
    <property type="entry name" value="(Trans)glycosidases"/>
    <property type="match status" value="1"/>
</dbReference>
<evidence type="ECO:0000313" key="11">
    <source>
        <dbReference type="EMBL" id="ACO68828.1"/>
    </source>
</evidence>
<dbReference type="InterPro" id="IPR017853">
    <property type="entry name" value="GH"/>
</dbReference>
<evidence type="ECO:0000256" key="7">
    <source>
        <dbReference type="ARBA" id="ARBA00031423"/>
    </source>
</evidence>
<dbReference type="InterPro" id="IPR003385">
    <property type="entry name" value="Glyco_hydro_77"/>
</dbReference>
<dbReference type="AlphaFoldDB" id="C1FDR0"/>
<dbReference type="EMBL" id="CP001574">
    <property type="protein sequence ID" value="ACO68828.1"/>
    <property type="molecule type" value="Genomic_DNA"/>
</dbReference>
<dbReference type="STRING" id="296587.C1FDR0"/>
<keyword evidence="5 9" id="KW-0808">Transferase</keyword>
<feature type="region of interest" description="Disordered" evidence="10">
    <location>
        <begin position="581"/>
        <end position="605"/>
    </location>
</feature>
<keyword evidence="11" id="KW-0378">Hydrolase</keyword>
<dbReference type="OMA" id="SWWIRRI"/>
<comment type="catalytic activity">
    <reaction evidence="1 9">
        <text>Transfers a segment of a (1-&gt;4)-alpha-D-glucan to a new position in an acceptor, which may be glucose or a (1-&gt;4)-alpha-D-glucan.</text>
        <dbReference type="EC" id="2.4.1.25"/>
    </reaction>
</comment>
<feature type="compositionally biased region" description="Basic and acidic residues" evidence="10">
    <location>
        <begin position="581"/>
        <end position="593"/>
    </location>
</feature>
<dbReference type="NCBIfam" id="TIGR00217">
    <property type="entry name" value="malQ"/>
    <property type="match status" value="1"/>
</dbReference>
<evidence type="ECO:0000256" key="6">
    <source>
        <dbReference type="ARBA" id="ARBA00023277"/>
    </source>
</evidence>